<dbReference type="EMBL" id="QTSX02001722">
    <property type="protein sequence ID" value="KAJ9079463.1"/>
    <property type="molecule type" value="Genomic_DNA"/>
</dbReference>
<name>A0ACC2TXH6_9FUNG</name>
<evidence type="ECO:0000313" key="1">
    <source>
        <dbReference type="EMBL" id="KAJ9079463.1"/>
    </source>
</evidence>
<evidence type="ECO:0000313" key="2">
    <source>
        <dbReference type="Proteomes" id="UP001165960"/>
    </source>
</evidence>
<comment type="caution">
    <text evidence="1">The sequence shown here is derived from an EMBL/GenBank/DDBJ whole genome shotgun (WGS) entry which is preliminary data.</text>
</comment>
<reference evidence="1" key="1">
    <citation type="submission" date="2022-04" db="EMBL/GenBank/DDBJ databases">
        <title>Genome of the entomopathogenic fungus Entomophthora muscae.</title>
        <authorList>
            <person name="Elya C."/>
            <person name="Lovett B.R."/>
            <person name="Lee E."/>
            <person name="Macias A.M."/>
            <person name="Hajek A.E."/>
            <person name="De Bivort B.L."/>
            <person name="Kasson M.T."/>
            <person name="De Fine Licht H.H."/>
            <person name="Stajich J.E."/>
        </authorList>
    </citation>
    <scope>NUCLEOTIDE SEQUENCE</scope>
    <source>
        <strain evidence="1">Berkeley</strain>
    </source>
</reference>
<keyword evidence="2" id="KW-1185">Reference proteome</keyword>
<dbReference type="Proteomes" id="UP001165960">
    <property type="component" value="Unassembled WGS sequence"/>
</dbReference>
<gene>
    <name evidence="1" type="primary">SIT4_5</name>
    <name evidence="1" type="ORF">DSO57_1035043</name>
</gene>
<accession>A0ACC2TXH6</accession>
<proteinExistence type="predicted"/>
<organism evidence="1 2">
    <name type="scientific">Entomophthora muscae</name>
    <dbReference type="NCBI Taxonomy" id="34485"/>
    <lineage>
        <taxon>Eukaryota</taxon>
        <taxon>Fungi</taxon>
        <taxon>Fungi incertae sedis</taxon>
        <taxon>Zoopagomycota</taxon>
        <taxon>Entomophthoromycotina</taxon>
        <taxon>Entomophthoromycetes</taxon>
        <taxon>Entomophthorales</taxon>
        <taxon>Entomophthoraceae</taxon>
        <taxon>Entomophthora</taxon>
    </lineage>
</organism>
<protein>
    <submittedName>
        <fullName evidence="1">Sporulation-induced protein</fullName>
    </submittedName>
</protein>
<sequence>MFWRFAFQANADSFETLLDKLDNADASPLASSASSTSSERPGPPAPTSFPWDIQLEAVLKDGELLTELKKGNDRLLLWLTRPDVIKKMFTWVFENGELPQPGSLSIPPPSASTDEAKAVPECIELAKDEAKTEESINGAIGAFVEEDTTVPSTEDQEEAAKNRRKLAFVSLEVLVTECSRLQEAILHHSDSGLQQLWDIVYLPKDASIPAHLSVAYGKIFTSLISRKTRPTLLFFLEQKNVVQAMLSHLDDTFVLDILLKMLCLEEMAEGQGVSQWLHEQQLVSCLVDHLAPQYGYETHSSVSQVLLHILAIAQAPLSADPNPTPRCFSLVKELTCEYTLSRIMDFMLDPILPESADPDTPASQLISSLTFGVTIFIEIIRRHYLDNEPSSKDSPTPTTTPAPIVDLGILVSIITRRLPDLVKLLCQPRSVTKAITNTVSEFVPLGFERLKVCELIAELLHGSNMKALNLAPAPLSPSEIKVLLEKREAYLDPMSQTSLSAPQSATQDLDHEGSPPTSLKQFTSSKFDQFGGLSENSLPDIGELAISSNPQVSIGEWAKLCILEHGILTVFLDLFMTYTWNNFLHVVVFDIIHQVLNLPTDNPTNLALIASLFIDARLTERIVSAQRLNDAHVQEPKGVRLGFMGYLTFIAEETVKLLDRAGYELGHNILSMAQAPEWQEYIYQSLRDTKQRDMEPLDGNLASYGSQPTSLLGDLATSTASDPHFASSDSQPDQPLAGPNSASAEQLTRYLAHQMVGQLPDHFSNLDPASFTNGSWGVDDDDDDDDDEDDEEGVGFRGPVHIADRPSSP</sequence>